<evidence type="ECO:0000256" key="1">
    <source>
        <dbReference type="SAM" id="MobiDB-lite"/>
    </source>
</evidence>
<protein>
    <recommendedName>
        <fullName evidence="4">Small CPxCG-related zinc finger protein</fullName>
    </recommendedName>
</protein>
<evidence type="ECO:0008006" key="4">
    <source>
        <dbReference type="Google" id="ProtNLM"/>
    </source>
</evidence>
<feature type="region of interest" description="Disordered" evidence="1">
    <location>
        <begin position="22"/>
        <end position="44"/>
    </location>
</feature>
<gene>
    <name evidence="2" type="ORF">ACFPFO_06765</name>
</gene>
<organism evidence="2 3">
    <name type="scientific">Saliphagus infecundisoli</name>
    <dbReference type="NCBI Taxonomy" id="1849069"/>
    <lineage>
        <taxon>Archaea</taxon>
        <taxon>Methanobacteriati</taxon>
        <taxon>Methanobacteriota</taxon>
        <taxon>Stenosarchaea group</taxon>
        <taxon>Halobacteria</taxon>
        <taxon>Halobacteriales</taxon>
        <taxon>Natrialbaceae</taxon>
        <taxon>Saliphagus</taxon>
    </lineage>
</organism>
<dbReference type="AlphaFoldDB" id="A0ABD5QCF1"/>
<evidence type="ECO:0000313" key="2">
    <source>
        <dbReference type="EMBL" id="MFC4987466.1"/>
    </source>
</evidence>
<dbReference type="Proteomes" id="UP001595925">
    <property type="component" value="Unassembled WGS sequence"/>
</dbReference>
<reference evidence="2 3" key="1">
    <citation type="journal article" date="2019" name="Int. J. Syst. Evol. Microbiol.">
        <title>The Global Catalogue of Microorganisms (GCM) 10K type strain sequencing project: providing services to taxonomists for standard genome sequencing and annotation.</title>
        <authorList>
            <consortium name="The Broad Institute Genomics Platform"/>
            <consortium name="The Broad Institute Genome Sequencing Center for Infectious Disease"/>
            <person name="Wu L."/>
            <person name="Ma J."/>
        </authorList>
    </citation>
    <scope>NUCLEOTIDE SEQUENCE [LARGE SCALE GENOMIC DNA]</scope>
    <source>
        <strain evidence="2 3">CGMCC 1.15824</strain>
    </source>
</reference>
<dbReference type="EMBL" id="JBHSJG010000026">
    <property type="protein sequence ID" value="MFC4987466.1"/>
    <property type="molecule type" value="Genomic_DNA"/>
</dbReference>
<accession>A0ABD5QCF1</accession>
<dbReference type="RefSeq" id="WP_114577560.1">
    <property type="nucleotide sequence ID" value="NZ_JAIVEF010000011.1"/>
</dbReference>
<name>A0ABD5QCF1_9EURY</name>
<evidence type="ECO:0000313" key="3">
    <source>
        <dbReference type="Proteomes" id="UP001595925"/>
    </source>
</evidence>
<comment type="caution">
    <text evidence="2">The sequence shown here is derived from an EMBL/GenBank/DDBJ whole genome shotgun (WGS) entry which is preliminary data.</text>
</comment>
<sequence length="59" mass="6611">MSRSNQPRARVACPDCETTVVAPIPGPRSNAPPGSDRPRLRGTETSCRNCERELEVYYY</sequence>
<proteinExistence type="predicted"/>
<keyword evidence="3" id="KW-1185">Reference proteome</keyword>